<evidence type="ECO:0000313" key="2">
    <source>
        <dbReference type="EMBL" id="KAB7833986.1"/>
    </source>
</evidence>
<feature type="signal peptide" evidence="1">
    <location>
        <begin position="1"/>
        <end position="30"/>
    </location>
</feature>
<accession>A0A5N5VYU1</accession>
<evidence type="ECO:0000256" key="1">
    <source>
        <dbReference type="SAM" id="SignalP"/>
    </source>
</evidence>
<feature type="chain" id="PRO_5024791688" evidence="1">
    <location>
        <begin position="31"/>
        <end position="107"/>
    </location>
</feature>
<organism evidence="2 3">
    <name type="scientific">Streptomyces mobaraensis</name>
    <name type="common">Streptoverticillium mobaraense</name>
    <dbReference type="NCBI Taxonomy" id="35621"/>
    <lineage>
        <taxon>Bacteria</taxon>
        <taxon>Bacillati</taxon>
        <taxon>Actinomycetota</taxon>
        <taxon>Actinomycetes</taxon>
        <taxon>Kitasatosporales</taxon>
        <taxon>Streptomycetaceae</taxon>
        <taxon>Streptomyces</taxon>
    </lineage>
</organism>
<proteinExistence type="predicted"/>
<evidence type="ECO:0000313" key="3">
    <source>
        <dbReference type="Proteomes" id="UP000327000"/>
    </source>
</evidence>
<keyword evidence="1" id="KW-0732">Signal</keyword>
<comment type="caution">
    <text evidence="2">The sequence shown here is derived from an EMBL/GenBank/DDBJ whole genome shotgun (WGS) entry which is preliminary data.</text>
</comment>
<dbReference type="RefSeq" id="WP_152265848.1">
    <property type="nucleotide sequence ID" value="NZ_VOKX01000118.1"/>
</dbReference>
<dbReference type="EMBL" id="VOKX01000118">
    <property type="protein sequence ID" value="KAB7833986.1"/>
    <property type="molecule type" value="Genomic_DNA"/>
</dbReference>
<protein>
    <submittedName>
        <fullName evidence="2">Uncharacterized protein</fullName>
    </submittedName>
</protein>
<gene>
    <name evidence="2" type="ORF">FRZ00_31480</name>
</gene>
<dbReference type="OrthoDB" id="4250821at2"/>
<sequence length="107" mass="11356">MKSLRFTARAVLTAGAAFLLLTGPALDAQAATGTFVYDRIDGTHGTIRNPVDGVCYDFDTPAQGADNQTDTDAVVYDTYGCGGTRQPLPKRTGESWGTYRGESVVFG</sequence>
<dbReference type="Proteomes" id="UP000327000">
    <property type="component" value="Unassembled WGS sequence"/>
</dbReference>
<keyword evidence="3" id="KW-1185">Reference proteome</keyword>
<name>A0A5N5VYU1_STRMB</name>
<dbReference type="AlphaFoldDB" id="A0A5N5VYU1"/>
<reference evidence="2 3" key="1">
    <citation type="journal article" date="2019" name="Microb. Cell Fact.">
        <title>Exploring novel herbicidin analogues by transcriptional regulator overexpression and MS/MS molecular networking.</title>
        <authorList>
            <person name="Shi Y."/>
            <person name="Gu R."/>
            <person name="Li Y."/>
            <person name="Wang X."/>
            <person name="Ren W."/>
            <person name="Li X."/>
            <person name="Wang L."/>
            <person name="Xie Y."/>
            <person name="Hong B."/>
        </authorList>
    </citation>
    <scope>NUCLEOTIDE SEQUENCE [LARGE SCALE GENOMIC DNA]</scope>
    <source>
        <strain evidence="2 3">US-43</strain>
    </source>
</reference>